<dbReference type="Proteomes" id="UP001358586">
    <property type="component" value="Chromosome 9"/>
</dbReference>
<sequence length="375" mass="41160">MAADSVPFPKLSWKDMLLGEASYSASDRNGLNEGPDNDFDLLDGDVNTTMVDGMPTIAFSDRIRNILFKEMELTIALKLLGRNIGYNALHNRILSLWKPAKPFHLMDTVNGYFLIKFQNIGDYNKDFNLQQPYPSVVLAWILLPGLPGYLYNRKIIEAIGGLIGKVVKLDFQTDNGTRGYFARLAVFINLDKPLISEMEAQEGADGRSDGDKRPKFRPWMLVECKENLRGKGTVGVGNFKTRDTVGIKKGNGSNIGAGRGSELGQGIRLGPTKNLVSDSLKSMELGQNSNVGLDKYMGKRPIELAANEKSTEQVSSKSIGMGMEGGCQNSLNFDDSDNIISSNLESVKAHCNPAFEVSEGVEIEIFEGVLEPGKH</sequence>
<evidence type="ECO:0008006" key="3">
    <source>
        <dbReference type="Google" id="ProtNLM"/>
    </source>
</evidence>
<gene>
    <name evidence="1" type="ORF">PVK06_030527</name>
</gene>
<evidence type="ECO:0000313" key="2">
    <source>
        <dbReference type="Proteomes" id="UP001358586"/>
    </source>
</evidence>
<protein>
    <recommendedName>
        <fullName evidence="3">DUF4283 domain-containing protein</fullName>
    </recommendedName>
</protein>
<comment type="caution">
    <text evidence="1">The sequence shown here is derived from an EMBL/GenBank/DDBJ whole genome shotgun (WGS) entry which is preliminary data.</text>
</comment>
<keyword evidence="2" id="KW-1185">Reference proteome</keyword>
<evidence type="ECO:0000313" key="1">
    <source>
        <dbReference type="EMBL" id="KAK5802898.1"/>
    </source>
</evidence>
<dbReference type="InterPro" id="IPR040256">
    <property type="entry name" value="At4g02000-like"/>
</dbReference>
<dbReference type="PANTHER" id="PTHR31286">
    <property type="entry name" value="GLYCINE-RICH CELL WALL STRUCTURAL PROTEIN 1.8-LIKE"/>
    <property type="match status" value="1"/>
</dbReference>
<proteinExistence type="predicted"/>
<organism evidence="1 2">
    <name type="scientific">Gossypium arboreum</name>
    <name type="common">Tree cotton</name>
    <name type="synonym">Gossypium nanking</name>
    <dbReference type="NCBI Taxonomy" id="29729"/>
    <lineage>
        <taxon>Eukaryota</taxon>
        <taxon>Viridiplantae</taxon>
        <taxon>Streptophyta</taxon>
        <taxon>Embryophyta</taxon>
        <taxon>Tracheophyta</taxon>
        <taxon>Spermatophyta</taxon>
        <taxon>Magnoliopsida</taxon>
        <taxon>eudicotyledons</taxon>
        <taxon>Gunneridae</taxon>
        <taxon>Pentapetalae</taxon>
        <taxon>rosids</taxon>
        <taxon>malvids</taxon>
        <taxon>Malvales</taxon>
        <taxon>Malvaceae</taxon>
        <taxon>Malvoideae</taxon>
        <taxon>Gossypium</taxon>
    </lineage>
</organism>
<reference evidence="1 2" key="1">
    <citation type="submission" date="2023-03" db="EMBL/GenBank/DDBJ databases">
        <title>WGS of Gossypium arboreum.</title>
        <authorList>
            <person name="Yu D."/>
        </authorList>
    </citation>
    <scope>NUCLEOTIDE SEQUENCE [LARGE SCALE GENOMIC DNA]</scope>
    <source>
        <tissue evidence="1">Leaf</tissue>
    </source>
</reference>
<name>A0ABR0NRQ7_GOSAR</name>
<accession>A0ABR0NRQ7</accession>
<dbReference type="PANTHER" id="PTHR31286:SF173">
    <property type="entry name" value="DUF4283 DOMAIN-CONTAINING PROTEIN"/>
    <property type="match status" value="1"/>
</dbReference>
<dbReference type="EMBL" id="JARKNE010000009">
    <property type="protein sequence ID" value="KAK5802898.1"/>
    <property type="molecule type" value="Genomic_DNA"/>
</dbReference>